<dbReference type="InterPro" id="IPR036390">
    <property type="entry name" value="WH_DNA-bd_sf"/>
</dbReference>
<feature type="domain" description="HTH marR-type" evidence="4">
    <location>
        <begin position="3"/>
        <end position="140"/>
    </location>
</feature>
<dbReference type="InterPro" id="IPR000835">
    <property type="entry name" value="HTH_MarR-typ"/>
</dbReference>
<dbReference type="eggNOG" id="COG1846">
    <property type="taxonomic scope" value="Bacteria"/>
</dbReference>
<dbReference type="InterPro" id="IPR036388">
    <property type="entry name" value="WH-like_DNA-bd_sf"/>
</dbReference>
<sequence length="143" mass="16563">MKDSKIGIELRGLNNMIKRYIDKHLNKKVVDQITGTNGWIITYLSHNLDRDVFQKDLEEEFGVTRSTASKVINLMVQKGLVERHSVPYDARLKKLVLTPKASKISELINEDKETIEKLLTKGFSDEELETLQSYIERMKNNLQ</sequence>
<keyword evidence="1" id="KW-0805">Transcription regulation</keyword>
<dbReference type="GeneID" id="42776256"/>
<dbReference type="Pfam" id="PF12802">
    <property type="entry name" value="MarR_2"/>
    <property type="match status" value="1"/>
</dbReference>
<proteinExistence type="predicted"/>
<dbReference type="PANTHER" id="PTHR42756">
    <property type="entry name" value="TRANSCRIPTIONAL REGULATOR, MARR"/>
    <property type="match status" value="1"/>
</dbReference>
<dbReference type="EMBL" id="MAPZ01000014">
    <property type="protein sequence ID" value="OBY11466.1"/>
    <property type="molecule type" value="Genomic_DNA"/>
</dbReference>
<organism evidence="5 6">
    <name type="scientific">Clostridium paraputrificum</name>
    <dbReference type="NCBI Taxonomy" id="29363"/>
    <lineage>
        <taxon>Bacteria</taxon>
        <taxon>Bacillati</taxon>
        <taxon>Bacillota</taxon>
        <taxon>Clostridia</taxon>
        <taxon>Eubacteriales</taxon>
        <taxon>Clostridiaceae</taxon>
        <taxon>Clostridium</taxon>
    </lineage>
</organism>
<evidence type="ECO:0000256" key="1">
    <source>
        <dbReference type="ARBA" id="ARBA00023015"/>
    </source>
</evidence>
<reference evidence="5 6" key="1">
    <citation type="submission" date="2016-06" db="EMBL/GenBank/DDBJ databases">
        <authorList>
            <person name="Kjaerup R.B."/>
            <person name="Dalgaard T.S."/>
            <person name="Juul-Madsen H.R."/>
        </authorList>
    </citation>
    <scope>NUCLEOTIDE SEQUENCE [LARGE SCALE GENOMIC DNA]</scope>
    <source>
        <strain evidence="5 6">373-A1</strain>
    </source>
</reference>
<dbReference type="OrthoDB" id="384891at2"/>
<dbReference type="GO" id="GO:0003677">
    <property type="term" value="F:DNA binding"/>
    <property type="evidence" value="ECO:0007669"/>
    <property type="project" value="UniProtKB-KW"/>
</dbReference>
<keyword evidence="2" id="KW-0238">DNA-binding</keyword>
<keyword evidence="3" id="KW-0804">Transcription</keyword>
<dbReference type="SMART" id="SM00347">
    <property type="entry name" value="HTH_MARR"/>
    <property type="match status" value="1"/>
</dbReference>
<evidence type="ECO:0000259" key="4">
    <source>
        <dbReference type="PROSITE" id="PS50995"/>
    </source>
</evidence>
<dbReference type="Proteomes" id="UP000092714">
    <property type="component" value="Unassembled WGS sequence"/>
</dbReference>
<evidence type="ECO:0000256" key="2">
    <source>
        <dbReference type="ARBA" id="ARBA00023125"/>
    </source>
</evidence>
<name>A0A174DPZ6_9CLOT</name>
<dbReference type="PROSITE" id="PS50995">
    <property type="entry name" value="HTH_MARR_2"/>
    <property type="match status" value="1"/>
</dbReference>
<accession>A0A174DPZ6</accession>
<dbReference type="AlphaFoldDB" id="A0A174DPZ6"/>
<dbReference type="SUPFAM" id="SSF46785">
    <property type="entry name" value="Winged helix' DNA-binding domain"/>
    <property type="match status" value="1"/>
</dbReference>
<dbReference type="GO" id="GO:0003700">
    <property type="term" value="F:DNA-binding transcription factor activity"/>
    <property type="evidence" value="ECO:0007669"/>
    <property type="project" value="InterPro"/>
</dbReference>
<evidence type="ECO:0000313" key="6">
    <source>
        <dbReference type="Proteomes" id="UP000092714"/>
    </source>
</evidence>
<evidence type="ECO:0000313" key="5">
    <source>
        <dbReference type="EMBL" id="OBY11466.1"/>
    </source>
</evidence>
<dbReference type="PANTHER" id="PTHR42756:SF1">
    <property type="entry name" value="TRANSCRIPTIONAL REPRESSOR OF EMRAB OPERON"/>
    <property type="match status" value="1"/>
</dbReference>
<gene>
    <name evidence="5" type="ORF">CP373A1_05815</name>
</gene>
<dbReference type="Gene3D" id="1.10.10.10">
    <property type="entry name" value="Winged helix-like DNA-binding domain superfamily/Winged helix DNA-binding domain"/>
    <property type="match status" value="1"/>
</dbReference>
<evidence type="ECO:0000256" key="3">
    <source>
        <dbReference type="ARBA" id="ARBA00023163"/>
    </source>
</evidence>
<comment type="caution">
    <text evidence="5">The sequence shown here is derived from an EMBL/GenBank/DDBJ whole genome shotgun (WGS) entry which is preliminary data.</text>
</comment>
<dbReference type="RefSeq" id="WP_027098433.1">
    <property type="nucleotide sequence ID" value="NZ_CABHIH010000001.1"/>
</dbReference>
<dbReference type="PRINTS" id="PR00598">
    <property type="entry name" value="HTHMARR"/>
</dbReference>
<keyword evidence="6" id="KW-1185">Reference proteome</keyword>
<protein>
    <submittedName>
        <fullName evidence="5">MarR family transcriptional regulator</fullName>
    </submittedName>
</protein>